<evidence type="ECO:0000256" key="2">
    <source>
        <dbReference type="ARBA" id="ARBA00023002"/>
    </source>
</evidence>
<evidence type="ECO:0000313" key="4">
    <source>
        <dbReference type="Proteomes" id="UP000552644"/>
    </source>
</evidence>
<comment type="similarity">
    <text evidence="1">Belongs to the short-chain dehydrogenases/reductases (SDR) family.</text>
</comment>
<comment type="caution">
    <text evidence="3">The sequence shown here is derived from an EMBL/GenBank/DDBJ whole genome shotgun (WGS) entry which is preliminary data.</text>
</comment>
<accession>A0A7W7QPD5</accession>
<name>A0A7W7QPD5_9ACTN</name>
<evidence type="ECO:0000313" key="3">
    <source>
        <dbReference type="EMBL" id="MBB4916721.1"/>
    </source>
</evidence>
<dbReference type="InterPro" id="IPR002347">
    <property type="entry name" value="SDR_fam"/>
</dbReference>
<evidence type="ECO:0000256" key="1">
    <source>
        <dbReference type="ARBA" id="ARBA00006484"/>
    </source>
</evidence>
<dbReference type="InterPro" id="IPR036291">
    <property type="entry name" value="NAD(P)-bd_dom_sf"/>
</dbReference>
<dbReference type="Proteomes" id="UP000552644">
    <property type="component" value="Unassembled WGS sequence"/>
</dbReference>
<keyword evidence="4" id="KW-1185">Reference proteome</keyword>
<dbReference type="Gene3D" id="3.40.50.720">
    <property type="entry name" value="NAD(P)-binding Rossmann-like Domain"/>
    <property type="match status" value="1"/>
</dbReference>
<dbReference type="Pfam" id="PF13561">
    <property type="entry name" value="adh_short_C2"/>
    <property type="match status" value="1"/>
</dbReference>
<dbReference type="PANTHER" id="PTHR43477:SF1">
    <property type="entry name" value="DIHYDROANTICAPSIN 7-DEHYDROGENASE"/>
    <property type="match status" value="1"/>
</dbReference>
<dbReference type="SUPFAM" id="SSF51735">
    <property type="entry name" value="NAD(P)-binding Rossmann-fold domains"/>
    <property type="match status" value="1"/>
</dbReference>
<protein>
    <submittedName>
        <fullName evidence="3">NAD(P)-dependent dehydrogenase (Short-subunit alcohol dehydrogenase family)</fullName>
    </submittedName>
</protein>
<dbReference type="AlphaFoldDB" id="A0A7W7QPD5"/>
<reference evidence="3 4" key="1">
    <citation type="submission" date="2020-08" db="EMBL/GenBank/DDBJ databases">
        <title>Genomic Encyclopedia of Type Strains, Phase III (KMG-III): the genomes of soil and plant-associated and newly described type strains.</title>
        <authorList>
            <person name="Whitman W."/>
        </authorList>
    </citation>
    <scope>NUCLEOTIDE SEQUENCE [LARGE SCALE GENOMIC DNA]</scope>
    <source>
        <strain evidence="3 4">CECT 8840</strain>
    </source>
</reference>
<dbReference type="PRINTS" id="PR00081">
    <property type="entry name" value="GDHRDH"/>
</dbReference>
<dbReference type="PANTHER" id="PTHR43477">
    <property type="entry name" value="DIHYDROANTICAPSIN 7-DEHYDROGENASE"/>
    <property type="match status" value="1"/>
</dbReference>
<organism evidence="3 4">
    <name type="scientific">Streptosporangium saharense</name>
    <dbReference type="NCBI Taxonomy" id="1706840"/>
    <lineage>
        <taxon>Bacteria</taxon>
        <taxon>Bacillati</taxon>
        <taxon>Actinomycetota</taxon>
        <taxon>Actinomycetes</taxon>
        <taxon>Streptosporangiales</taxon>
        <taxon>Streptosporangiaceae</taxon>
        <taxon>Streptosporangium</taxon>
    </lineage>
</organism>
<dbReference type="EMBL" id="JACHJP010000003">
    <property type="protein sequence ID" value="MBB4916721.1"/>
    <property type="molecule type" value="Genomic_DNA"/>
</dbReference>
<dbReference type="GO" id="GO:0016491">
    <property type="term" value="F:oxidoreductase activity"/>
    <property type="evidence" value="ECO:0007669"/>
    <property type="project" value="UniProtKB-KW"/>
</dbReference>
<dbReference type="RefSeq" id="WP_184716287.1">
    <property type="nucleotide sequence ID" value="NZ_JACHJP010000003.1"/>
</dbReference>
<gene>
    <name evidence="3" type="ORF">FHS44_003809</name>
</gene>
<proteinExistence type="inferred from homology"/>
<dbReference type="InterPro" id="IPR051122">
    <property type="entry name" value="SDR_DHRS6-like"/>
</dbReference>
<keyword evidence="2" id="KW-0560">Oxidoreductase</keyword>
<sequence length="236" mass="23680">MRVVIVGGTSGIGLATAELLAGEGHEVVVTGRSAERVEAALKRLGDRASGEALDARDVEATRAFFAGLGVVDHVVVTVSGRGQAAGPLRTLTREKLTSAVQDKLVPQLLTAQAALDTLSPEGSLTFVSAASARSSAPGVSGLAAVNGALESVVPGLAVELAPIRVNAVSPGVIDTGWWTGPNEEGKAGVLATAAQGSPTGRVGRPQDVASAIAFVVGNSFVTGTVITVDGGWRLKA</sequence>